<dbReference type="Proteomes" id="UP001558632">
    <property type="component" value="Unassembled WGS sequence"/>
</dbReference>
<name>A0ABR3KC61_TRISP</name>
<keyword evidence="1" id="KW-0436">Ligase</keyword>
<sequence>MANKSTDQFLCVLVQYPYPYVCWPPMATRAGCIKSADEQNVALSTSPRSGYCAIGKKVGDHYLTRHGTAPFF</sequence>
<evidence type="ECO:0000313" key="2">
    <source>
        <dbReference type="Proteomes" id="UP001558632"/>
    </source>
</evidence>
<dbReference type="EMBL" id="JBEUSY010000429">
    <property type="protein sequence ID" value="KAL1233753.1"/>
    <property type="molecule type" value="Genomic_DNA"/>
</dbReference>
<evidence type="ECO:0000313" key="1">
    <source>
        <dbReference type="EMBL" id="KAL1233753.1"/>
    </source>
</evidence>
<dbReference type="GO" id="GO:0016874">
    <property type="term" value="F:ligase activity"/>
    <property type="evidence" value="ECO:0007669"/>
    <property type="project" value="UniProtKB-KW"/>
</dbReference>
<organism evidence="1 2">
    <name type="scientific">Trichinella spiralis</name>
    <name type="common">Trichina worm</name>
    <dbReference type="NCBI Taxonomy" id="6334"/>
    <lineage>
        <taxon>Eukaryota</taxon>
        <taxon>Metazoa</taxon>
        <taxon>Ecdysozoa</taxon>
        <taxon>Nematoda</taxon>
        <taxon>Enoplea</taxon>
        <taxon>Dorylaimia</taxon>
        <taxon>Trichinellida</taxon>
        <taxon>Trichinellidae</taxon>
        <taxon>Trichinella</taxon>
    </lineage>
</organism>
<proteinExistence type="predicted"/>
<comment type="caution">
    <text evidence="1">The sequence shown here is derived from an EMBL/GenBank/DDBJ whole genome shotgun (WGS) entry which is preliminary data.</text>
</comment>
<protein>
    <submittedName>
        <fullName evidence="1">Aspartate--tRNA(Asp/Asn) ligase</fullName>
    </submittedName>
</protein>
<gene>
    <name evidence="1" type="ORF">TSPI_01472</name>
</gene>
<accession>A0ABR3KC61</accession>
<reference evidence="1 2" key="1">
    <citation type="submission" date="2024-07" db="EMBL/GenBank/DDBJ databases">
        <title>Enhanced genomic and transcriptomic resources for Trichinella pseudospiralis and T. spiralis underpin the discovery of pronounced molecular differences between stages and species.</title>
        <authorList>
            <person name="Pasi K.K."/>
            <person name="La Rosa G."/>
            <person name="Gomez-Morales M.A."/>
            <person name="Tosini F."/>
            <person name="Sumanam S."/>
            <person name="Young N.D."/>
            <person name="Chang B.C."/>
            <person name="Robin G.B."/>
        </authorList>
    </citation>
    <scope>NUCLEOTIDE SEQUENCE [LARGE SCALE GENOMIC DNA]</scope>
    <source>
        <strain evidence="1">ISS534</strain>
    </source>
</reference>
<keyword evidence="2" id="KW-1185">Reference proteome</keyword>